<dbReference type="GO" id="GO:0022857">
    <property type="term" value="F:transmembrane transporter activity"/>
    <property type="evidence" value="ECO:0007669"/>
    <property type="project" value="InterPro"/>
</dbReference>
<feature type="transmembrane region" description="Helical" evidence="5">
    <location>
        <begin position="103"/>
        <end position="124"/>
    </location>
</feature>
<feature type="transmembrane region" description="Helical" evidence="5">
    <location>
        <begin position="344"/>
        <end position="377"/>
    </location>
</feature>
<keyword evidence="2 5" id="KW-0812">Transmembrane</keyword>
<dbReference type="RefSeq" id="XP_018000507.1">
    <property type="nucleotide sequence ID" value="XM_018148185.1"/>
</dbReference>
<organism evidence="7 8">
    <name type="scientific">Cyphellophora attinorum</name>
    <dbReference type="NCBI Taxonomy" id="1664694"/>
    <lineage>
        <taxon>Eukaryota</taxon>
        <taxon>Fungi</taxon>
        <taxon>Dikarya</taxon>
        <taxon>Ascomycota</taxon>
        <taxon>Pezizomycotina</taxon>
        <taxon>Eurotiomycetes</taxon>
        <taxon>Chaetothyriomycetidae</taxon>
        <taxon>Chaetothyriales</taxon>
        <taxon>Cyphellophoraceae</taxon>
        <taxon>Cyphellophora</taxon>
    </lineage>
</organism>
<evidence type="ECO:0000313" key="7">
    <source>
        <dbReference type="EMBL" id="KPI40544.1"/>
    </source>
</evidence>
<dbReference type="VEuPathDB" id="FungiDB:AB675_7791"/>
<proteinExistence type="predicted"/>
<gene>
    <name evidence="7" type="ORF">AB675_7791</name>
</gene>
<feature type="transmembrane region" description="Helical" evidence="5">
    <location>
        <begin position="493"/>
        <end position="513"/>
    </location>
</feature>
<feature type="transmembrane region" description="Helical" evidence="5">
    <location>
        <begin position="425"/>
        <end position="449"/>
    </location>
</feature>
<evidence type="ECO:0000256" key="5">
    <source>
        <dbReference type="SAM" id="Phobius"/>
    </source>
</evidence>
<dbReference type="InterPro" id="IPR011701">
    <property type="entry name" value="MFS"/>
</dbReference>
<evidence type="ECO:0000256" key="4">
    <source>
        <dbReference type="ARBA" id="ARBA00023136"/>
    </source>
</evidence>
<reference evidence="7 8" key="1">
    <citation type="submission" date="2015-06" db="EMBL/GenBank/DDBJ databases">
        <title>Draft genome of the ant-associated black yeast Phialophora attae CBS 131958.</title>
        <authorList>
            <person name="Moreno L.F."/>
            <person name="Stielow B.J."/>
            <person name="de Hoog S."/>
            <person name="Vicente V.A."/>
            <person name="Weiss V.A."/>
            <person name="de Vries M."/>
            <person name="Cruz L.M."/>
            <person name="Souza E.M."/>
        </authorList>
    </citation>
    <scope>NUCLEOTIDE SEQUENCE [LARGE SCALE GENOMIC DNA]</scope>
    <source>
        <strain evidence="7 8">CBS 131958</strain>
    </source>
</reference>
<feature type="transmembrane region" description="Helical" evidence="5">
    <location>
        <begin position="195"/>
        <end position="218"/>
    </location>
</feature>
<dbReference type="InterPro" id="IPR036259">
    <property type="entry name" value="MFS_trans_sf"/>
</dbReference>
<comment type="caution">
    <text evidence="7">The sequence shown here is derived from an EMBL/GenBank/DDBJ whole genome shotgun (WGS) entry which is preliminary data.</text>
</comment>
<dbReference type="AlphaFoldDB" id="A0A0N1NZG7"/>
<feature type="transmembrane region" description="Helical" evidence="5">
    <location>
        <begin position="165"/>
        <end position="188"/>
    </location>
</feature>
<dbReference type="PROSITE" id="PS50850">
    <property type="entry name" value="MFS"/>
    <property type="match status" value="1"/>
</dbReference>
<dbReference type="Pfam" id="PF07690">
    <property type="entry name" value="MFS_1"/>
    <property type="match status" value="1"/>
</dbReference>
<dbReference type="GeneID" id="28740065"/>
<keyword evidence="8" id="KW-1185">Reference proteome</keyword>
<dbReference type="EMBL" id="LFJN01000012">
    <property type="protein sequence ID" value="KPI40544.1"/>
    <property type="molecule type" value="Genomic_DNA"/>
</dbReference>
<keyword evidence="3 5" id="KW-1133">Transmembrane helix</keyword>
<sequence>MGFGVLEPKAEGHVPGTVYIYDENQSQGSPNTALLKHGTGKYSHIVLAPQPSDDPNDPLNWPKTEKNLILAILAFGAIICGSGPGAILQAGVLPVSQSLGVSLTKITLLAGYVLLSAGAFGIFVSGLARKFGKRPLYIFCSLMAVIGCIVGECATTYPTLVAARIIQGFGVGAYESLIVASIGDLYFVHERGPRVALVMFLLATISNGVLVIAGPITANLGWHYNFHILMPFVGLQLLLTIFFVPETTYVRKKIYEIDETGSDQNLEALGQDEERHRHAEEKMAKTTSQQEEAVSRTITQVTIPPKRKTYVQRLAIFNGVFVHDSLLKMILAPLAILLNVGASYNVLVSGICLACWLHICCTLDWSVIAFALMGVVAKPQLLWMVKRNGGVYEPEFQLLGIAVGGLTSVAGMVGFGYTAQGFKSIYVICFCWGLMMFGLCIIAISTSAYALDAFRQHSTELFIMNMLFKNFFYYGLTNYIVDWLMTQGPAKMFNVIAGITAGCVLTTIPMYVYGKRYRRYWAHHNLIKILRLETDLTGTEAAE</sequence>
<evidence type="ECO:0000256" key="3">
    <source>
        <dbReference type="ARBA" id="ARBA00022989"/>
    </source>
</evidence>
<feature type="domain" description="Major facilitator superfamily (MFS) profile" evidence="6">
    <location>
        <begin position="69"/>
        <end position="543"/>
    </location>
</feature>
<keyword evidence="4 5" id="KW-0472">Membrane</keyword>
<dbReference type="InterPro" id="IPR020846">
    <property type="entry name" value="MFS_dom"/>
</dbReference>
<evidence type="ECO:0000256" key="1">
    <source>
        <dbReference type="ARBA" id="ARBA00004141"/>
    </source>
</evidence>
<dbReference type="STRING" id="1664694.A0A0N1NZG7"/>
<feature type="transmembrane region" description="Helical" evidence="5">
    <location>
        <begin position="224"/>
        <end position="244"/>
    </location>
</feature>
<evidence type="ECO:0000313" key="8">
    <source>
        <dbReference type="Proteomes" id="UP000038010"/>
    </source>
</evidence>
<dbReference type="PANTHER" id="PTHR23502">
    <property type="entry name" value="MAJOR FACILITATOR SUPERFAMILY"/>
    <property type="match status" value="1"/>
</dbReference>
<feature type="transmembrane region" description="Helical" evidence="5">
    <location>
        <begin position="68"/>
        <end position="91"/>
    </location>
</feature>
<evidence type="ECO:0000259" key="6">
    <source>
        <dbReference type="PROSITE" id="PS50850"/>
    </source>
</evidence>
<dbReference type="OrthoDB" id="2585655at2759"/>
<dbReference type="SUPFAM" id="SSF103473">
    <property type="entry name" value="MFS general substrate transporter"/>
    <property type="match status" value="1"/>
</dbReference>
<dbReference type="Proteomes" id="UP000038010">
    <property type="component" value="Unassembled WGS sequence"/>
</dbReference>
<feature type="transmembrane region" description="Helical" evidence="5">
    <location>
        <begin position="314"/>
        <end position="338"/>
    </location>
</feature>
<accession>A0A0N1NZG7</accession>
<protein>
    <submittedName>
        <fullName evidence="7">Putative MFS-type transporter</fullName>
    </submittedName>
</protein>
<dbReference type="PANTHER" id="PTHR23502:SF29">
    <property type="entry name" value="TRANSPORTER, PUTATIVE (AFU_ORTHOLOGUE AFUA_6G06680)-RELATED"/>
    <property type="match status" value="1"/>
</dbReference>
<name>A0A0N1NZG7_9EURO</name>
<feature type="transmembrane region" description="Helical" evidence="5">
    <location>
        <begin position="398"/>
        <end position="419"/>
    </location>
</feature>
<dbReference type="Gene3D" id="1.20.1250.20">
    <property type="entry name" value="MFS general substrate transporter like domains"/>
    <property type="match status" value="1"/>
</dbReference>
<feature type="transmembrane region" description="Helical" evidence="5">
    <location>
        <begin position="136"/>
        <end position="159"/>
    </location>
</feature>
<evidence type="ECO:0000256" key="2">
    <source>
        <dbReference type="ARBA" id="ARBA00022692"/>
    </source>
</evidence>
<dbReference type="GO" id="GO:0005886">
    <property type="term" value="C:plasma membrane"/>
    <property type="evidence" value="ECO:0007669"/>
    <property type="project" value="TreeGrafter"/>
</dbReference>
<comment type="subcellular location">
    <subcellularLocation>
        <location evidence="1">Membrane</location>
        <topology evidence="1">Multi-pass membrane protein</topology>
    </subcellularLocation>
</comment>